<dbReference type="PANTHER" id="PTHR22911:SF6">
    <property type="entry name" value="SOLUTE CARRIER FAMILY 35 MEMBER G1"/>
    <property type="match status" value="1"/>
</dbReference>
<dbReference type="InterPro" id="IPR037185">
    <property type="entry name" value="EmrE-like"/>
</dbReference>
<feature type="transmembrane region" description="Helical" evidence="6">
    <location>
        <begin position="71"/>
        <end position="93"/>
    </location>
</feature>
<feature type="domain" description="EamA" evidence="7">
    <location>
        <begin position="156"/>
        <end position="285"/>
    </location>
</feature>
<dbReference type="InterPro" id="IPR000620">
    <property type="entry name" value="EamA_dom"/>
</dbReference>
<keyword evidence="9" id="KW-1185">Reference proteome</keyword>
<name>A0ABX8ZU38_9SPHN</name>
<feature type="transmembrane region" description="Helical" evidence="6">
    <location>
        <begin position="217"/>
        <end position="235"/>
    </location>
</feature>
<feature type="transmembrane region" description="Helical" evidence="6">
    <location>
        <begin position="154"/>
        <end position="172"/>
    </location>
</feature>
<evidence type="ECO:0000256" key="4">
    <source>
        <dbReference type="ARBA" id="ARBA00022989"/>
    </source>
</evidence>
<evidence type="ECO:0000259" key="7">
    <source>
        <dbReference type="Pfam" id="PF00892"/>
    </source>
</evidence>
<gene>
    <name evidence="8" type="ORF">K3148_03610</name>
</gene>
<keyword evidence="3 6" id="KW-0812">Transmembrane</keyword>
<dbReference type="PANTHER" id="PTHR22911">
    <property type="entry name" value="ACYL-MALONYL CONDENSING ENZYME-RELATED"/>
    <property type="match status" value="1"/>
</dbReference>
<organism evidence="8 9">
    <name type="scientific">Qipengyuania aurantiaca</name>
    <dbReference type="NCBI Taxonomy" id="2867233"/>
    <lineage>
        <taxon>Bacteria</taxon>
        <taxon>Pseudomonadati</taxon>
        <taxon>Pseudomonadota</taxon>
        <taxon>Alphaproteobacteria</taxon>
        <taxon>Sphingomonadales</taxon>
        <taxon>Erythrobacteraceae</taxon>
        <taxon>Qipengyuania</taxon>
    </lineage>
</organism>
<feature type="transmembrane region" description="Helical" evidence="6">
    <location>
        <begin position="99"/>
        <end position="118"/>
    </location>
</feature>
<proteinExistence type="inferred from homology"/>
<dbReference type="EMBL" id="CP081295">
    <property type="protein sequence ID" value="QZD91153.1"/>
    <property type="molecule type" value="Genomic_DNA"/>
</dbReference>
<evidence type="ECO:0000313" key="8">
    <source>
        <dbReference type="EMBL" id="QZD91153.1"/>
    </source>
</evidence>
<accession>A0ABX8ZU38</accession>
<evidence type="ECO:0000256" key="3">
    <source>
        <dbReference type="ARBA" id="ARBA00022692"/>
    </source>
</evidence>
<sequence>MSDTHDPRGPVLAVAAGIAMLSLMDAFIKSAALAHGAYMAAILRVGIAFGLSAPFWLALGPKWPERKVLKVHLKRGIVGAAMALTFFVALTKLPLAETIAISFVAPIISLYLAAILLGETIRPRAIWGATLGLVGVLVIVGGKFGRGNLDSETLVGLAAIGVSALLYAWNLVIQREQALVAKPLEVTTFYMGIAGLCYLLAAPWLFEMPPVAELGDVSVAAVLTVAGALTMAWAYARAEAQVLVPLEYSGFLWAMLFGWLLLHETVTWTAIAGAGLIVAGCWIATTRKRTEQSAI</sequence>
<feature type="transmembrane region" description="Helical" evidence="6">
    <location>
        <begin position="184"/>
        <end position="205"/>
    </location>
</feature>
<evidence type="ECO:0000313" key="9">
    <source>
        <dbReference type="Proteomes" id="UP000824281"/>
    </source>
</evidence>
<feature type="transmembrane region" description="Helical" evidence="6">
    <location>
        <begin position="12"/>
        <end position="32"/>
    </location>
</feature>
<feature type="domain" description="EamA" evidence="7">
    <location>
        <begin position="11"/>
        <end position="140"/>
    </location>
</feature>
<dbReference type="SUPFAM" id="SSF103481">
    <property type="entry name" value="Multidrug resistance efflux transporter EmrE"/>
    <property type="match status" value="2"/>
</dbReference>
<keyword evidence="4 6" id="KW-1133">Transmembrane helix</keyword>
<evidence type="ECO:0000256" key="6">
    <source>
        <dbReference type="SAM" id="Phobius"/>
    </source>
</evidence>
<feature type="transmembrane region" description="Helical" evidence="6">
    <location>
        <begin position="125"/>
        <end position="142"/>
    </location>
</feature>
<evidence type="ECO:0000256" key="1">
    <source>
        <dbReference type="ARBA" id="ARBA00004141"/>
    </source>
</evidence>
<protein>
    <submittedName>
        <fullName evidence="8">DMT family transporter</fullName>
    </submittedName>
</protein>
<evidence type="ECO:0000256" key="2">
    <source>
        <dbReference type="ARBA" id="ARBA00009853"/>
    </source>
</evidence>
<feature type="transmembrane region" description="Helical" evidence="6">
    <location>
        <begin position="242"/>
        <end position="262"/>
    </location>
</feature>
<comment type="subcellular location">
    <subcellularLocation>
        <location evidence="1">Membrane</location>
        <topology evidence="1">Multi-pass membrane protein</topology>
    </subcellularLocation>
</comment>
<comment type="similarity">
    <text evidence="2">Belongs to the drug/metabolite transporter (DMT) superfamily. 10 TMS drug/metabolite exporter (DME) (TC 2.A.7.3) family.</text>
</comment>
<dbReference type="Gene3D" id="1.10.3730.20">
    <property type="match status" value="1"/>
</dbReference>
<dbReference type="Pfam" id="PF00892">
    <property type="entry name" value="EamA"/>
    <property type="match status" value="2"/>
</dbReference>
<feature type="transmembrane region" description="Helical" evidence="6">
    <location>
        <begin position="38"/>
        <end position="59"/>
    </location>
</feature>
<keyword evidence="5 6" id="KW-0472">Membrane</keyword>
<evidence type="ECO:0000256" key="5">
    <source>
        <dbReference type="ARBA" id="ARBA00023136"/>
    </source>
</evidence>
<feature type="transmembrane region" description="Helical" evidence="6">
    <location>
        <begin position="268"/>
        <end position="285"/>
    </location>
</feature>
<dbReference type="Proteomes" id="UP000824281">
    <property type="component" value="Chromosome"/>
</dbReference>
<reference evidence="8 9" key="1">
    <citation type="submission" date="2021-08" db="EMBL/GenBank/DDBJ databases">
        <title>Comparative Genomics Analysis of the Genus Qipengyuania Reveals Extensive Genetic Diversity and Metabolic Versatility, Including the Description of Fifteen Novel Species.</title>
        <authorList>
            <person name="Liu Y."/>
        </authorList>
    </citation>
    <scope>NUCLEOTIDE SEQUENCE [LARGE SCALE GENOMIC DNA]</scope>
    <source>
        <strain evidence="8 9">1NDH13</strain>
    </source>
</reference>